<sequence>MKPEKVLKIAQSIMANYDSSLEKALASNGNDLETLKEKIHKVAFDSAPKLASWECRNFVDGIDVIGIMAAAQTAFAKAYRHTNGIEDVENYKTEFKKAYDAALRVELYRRFIGIGLNKEALTIRFVEKNRHLPNPRELGQFMLVEIRENIKQQFKKFEAIQNSVSTMDKGTIASLKRELDTKLNNFQQRLNELMSQDEPARDNAMQEASLALQIEAGRLIREYQVKMESNSSWGPFLKNLLLLLTGIGTIPALVSVASKLKSGQYSFFDQAFLRKTPGDDMAPEDRLLNIPR</sequence>
<evidence type="ECO:0000313" key="2">
    <source>
        <dbReference type="Proteomes" id="UP000055035"/>
    </source>
</evidence>
<dbReference type="Proteomes" id="UP000055035">
    <property type="component" value="Unassembled WGS sequence"/>
</dbReference>
<evidence type="ECO:0000313" key="1">
    <source>
        <dbReference type="EMBL" id="KTD17682.1"/>
    </source>
</evidence>
<dbReference type="RefSeq" id="WP_058471414.1">
    <property type="nucleotide sequence ID" value="NZ_CAAAIC010000015.1"/>
</dbReference>
<dbReference type="OrthoDB" id="10001787at2"/>
<proteinExistence type="predicted"/>
<dbReference type="EMBL" id="LNYJ01000011">
    <property type="protein sequence ID" value="KTD17682.1"/>
    <property type="molecule type" value="Genomic_DNA"/>
</dbReference>
<organism evidence="1 2">
    <name type="scientific">Legionella jordanis</name>
    <dbReference type="NCBI Taxonomy" id="456"/>
    <lineage>
        <taxon>Bacteria</taxon>
        <taxon>Pseudomonadati</taxon>
        <taxon>Pseudomonadota</taxon>
        <taxon>Gammaproteobacteria</taxon>
        <taxon>Legionellales</taxon>
        <taxon>Legionellaceae</taxon>
        <taxon>Legionella</taxon>
    </lineage>
</organism>
<dbReference type="AlphaFoldDB" id="A0A0W0VC28"/>
<accession>A0A0W0VC28</accession>
<gene>
    <name evidence="1" type="ORF">Ljor_1988</name>
</gene>
<keyword evidence="2" id="KW-1185">Reference proteome</keyword>
<dbReference type="PATRIC" id="fig|456.5.peg.2116"/>
<reference evidence="1 2" key="1">
    <citation type="submission" date="2015-11" db="EMBL/GenBank/DDBJ databases">
        <title>Genomic analysis of 38 Legionella species identifies large and diverse effector repertoires.</title>
        <authorList>
            <person name="Burstein D."/>
            <person name="Amaro F."/>
            <person name="Zusman T."/>
            <person name="Lifshitz Z."/>
            <person name="Cohen O."/>
            <person name="Gilbert J.A."/>
            <person name="Pupko T."/>
            <person name="Shuman H.A."/>
            <person name="Segal G."/>
        </authorList>
    </citation>
    <scope>NUCLEOTIDE SEQUENCE [LARGE SCALE GENOMIC DNA]</scope>
    <source>
        <strain evidence="1 2">BL-540</strain>
    </source>
</reference>
<comment type="caution">
    <text evidence="1">The sequence shown here is derived from an EMBL/GenBank/DDBJ whole genome shotgun (WGS) entry which is preliminary data.</text>
</comment>
<name>A0A0W0VC28_9GAMM</name>
<protein>
    <submittedName>
        <fullName evidence="1">Uncharacterized protein</fullName>
    </submittedName>
</protein>